<sequence>MELEGALQRISLTNLPNAADVQLVSSSLVRISAELEHLEAVTTRVHAQLAEAKAALNRLQKTLHSLDRKRDKLKETVHSSRRLLADVSSPGRRIPTEILQEIFRLGLHTFPVVHGSVAPLLYGQVCRQWREVAHATPELWANIHITIPLTVGPGDSEGVLFSRGASLLESVTSWLDRAWGRPLRISIFTKPPSWNQQLIGFLSRFLARIGAYFEKCTYLSMVVPFECLDFLPSIEAMPILERVNLSHSCMPAIFDPPASFDPDVLSGLIYAPRLQNLSLSSWPNEVFRPIAKWGGLRYLTLRITSDDTFGPSEALNILTECSRLQSFTLVMSCTRWRWADTTAWAVPLEMSALRELRMDIVFSNFLGTFLSNIRLPAIRQLEVGIQRTLDEDDACQLLLRLRQALQLHQDLDALQLTAKRSPGHIMSPRLRQFIYAFLGVVPALSHLTLDMGSKLIHEEVLTALSVVNPLPRHGGPCPRLTEVVLLDQNDSLGPPDNSVLEAFLLSRLSPHEPNIPLRRFISPLRPSASCMTALQEFDGRLEIGVPPIASDTITRPQHFNSPFACAPSSLETTDANPSS</sequence>
<feature type="coiled-coil region" evidence="1">
    <location>
        <begin position="49"/>
        <end position="76"/>
    </location>
</feature>
<dbReference type="InterPro" id="IPR001810">
    <property type="entry name" value="F-box_dom"/>
</dbReference>
<keyword evidence="4" id="KW-1185">Reference proteome</keyword>
<dbReference type="Gene3D" id="3.80.10.10">
    <property type="entry name" value="Ribonuclease Inhibitor"/>
    <property type="match status" value="1"/>
</dbReference>
<dbReference type="EMBL" id="JBAHYK010000031">
    <property type="protein sequence ID" value="KAL0580425.1"/>
    <property type="molecule type" value="Genomic_DNA"/>
</dbReference>
<evidence type="ECO:0000313" key="4">
    <source>
        <dbReference type="Proteomes" id="UP001465976"/>
    </source>
</evidence>
<evidence type="ECO:0000259" key="2">
    <source>
        <dbReference type="Pfam" id="PF12937"/>
    </source>
</evidence>
<feature type="domain" description="F-box" evidence="2">
    <location>
        <begin position="93"/>
        <end position="145"/>
    </location>
</feature>
<dbReference type="Pfam" id="PF12937">
    <property type="entry name" value="F-box-like"/>
    <property type="match status" value="1"/>
</dbReference>
<comment type="caution">
    <text evidence="3">The sequence shown here is derived from an EMBL/GenBank/DDBJ whole genome shotgun (WGS) entry which is preliminary data.</text>
</comment>
<evidence type="ECO:0000313" key="3">
    <source>
        <dbReference type="EMBL" id="KAL0580425.1"/>
    </source>
</evidence>
<name>A0ABR3FY47_9AGAR</name>
<dbReference type="Proteomes" id="UP001465976">
    <property type="component" value="Unassembled WGS sequence"/>
</dbReference>
<accession>A0ABR3FY47</accession>
<evidence type="ECO:0000256" key="1">
    <source>
        <dbReference type="SAM" id="Coils"/>
    </source>
</evidence>
<dbReference type="InterPro" id="IPR032675">
    <property type="entry name" value="LRR_dom_sf"/>
</dbReference>
<keyword evidence="1" id="KW-0175">Coiled coil</keyword>
<reference evidence="3 4" key="1">
    <citation type="submission" date="2024-02" db="EMBL/GenBank/DDBJ databases">
        <title>A draft genome for the cacao thread blight pathogen Marasmius crinis-equi.</title>
        <authorList>
            <person name="Cohen S.P."/>
            <person name="Baruah I.K."/>
            <person name="Amoako-Attah I."/>
            <person name="Bukari Y."/>
            <person name="Meinhardt L.W."/>
            <person name="Bailey B.A."/>
        </authorList>
    </citation>
    <scope>NUCLEOTIDE SEQUENCE [LARGE SCALE GENOMIC DNA]</scope>
    <source>
        <strain evidence="3 4">GH-76</strain>
    </source>
</reference>
<proteinExistence type="predicted"/>
<organism evidence="3 4">
    <name type="scientific">Marasmius crinis-equi</name>
    <dbReference type="NCBI Taxonomy" id="585013"/>
    <lineage>
        <taxon>Eukaryota</taxon>
        <taxon>Fungi</taxon>
        <taxon>Dikarya</taxon>
        <taxon>Basidiomycota</taxon>
        <taxon>Agaricomycotina</taxon>
        <taxon>Agaricomycetes</taxon>
        <taxon>Agaricomycetidae</taxon>
        <taxon>Agaricales</taxon>
        <taxon>Marasmiineae</taxon>
        <taxon>Marasmiaceae</taxon>
        <taxon>Marasmius</taxon>
    </lineage>
</organism>
<gene>
    <name evidence="3" type="ORF">V5O48_001578</name>
</gene>
<protein>
    <recommendedName>
        <fullName evidence="2">F-box domain-containing protein</fullName>
    </recommendedName>
</protein>